<feature type="region of interest" description="Disordered" evidence="2">
    <location>
        <begin position="292"/>
        <end position="341"/>
    </location>
</feature>
<comment type="caution">
    <text evidence="3">The sequence shown here is derived from an EMBL/GenBank/DDBJ whole genome shotgun (WGS) entry which is preliminary data.</text>
</comment>
<keyword evidence="1" id="KW-0175">Coiled coil</keyword>
<feature type="compositionally biased region" description="Basic and acidic residues" evidence="2">
    <location>
        <begin position="25"/>
        <end position="38"/>
    </location>
</feature>
<accession>A0AAV9JFY8</accession>
<proteinExistence type="predicted"/>
<organism evidence="3 4">
    <name type="scientific">Oleoguttula mirabilis</name>
    <dbReference type="NCBI Taxonomy" id="1507867"/>
    <lineage>
        <taxon>Eukaryota</taxon>
        <taxon>Fungi</taxon>
        <taxon>Dikarya</taxon>
        <taxon>Ascomycota</taxon>
        <taxon>Pezizomycotina</taxon>
        <taxon>Dothideomycetes</taxon>
        <taxon>Dothideomycetidae</taxon>
        <taxon>Mycosphaerellales</taxon>
        <taxon>Teratosphaeriaceae</taxon>
        <taxon>Oleoguttula</taxon>
    </lineage>
</organism>
<protein>
    <submittedName>
        <fullName evidence="3">Uncharacterized protein</fullName>
    </submittedName>
</protein>
<name>A0AAV9JFY8_9PEZI</name>
<evidence type="ECO:0000313" key="3">
    <source>
        <dbReference type="EMBL" id="KAK4543823.1"/>
    </source>
</evidence>
<reference evidence="3 4" key="1">
    <citation type="submission" date="2021-11" db="EMBL/GenBank/DDBJ databases">
        <title>Black yeast isolated from Biological Soil Crust.</title>
        <authorList>
            <person name="Kurbessoian T."/>
        </authorList>
    </citation>
    <scope>NUCLEOTIDE SEQUENCE [LARGE SCALE GENOMIC DNA]</scope>
    <source>
        <strain evidence="3 4">CCFEE 5522</strain>
    </source>
</reference>
<evidence type="ECO:0000256" key="1">
    <source>
        <dbReference type="SAM" id="Coils"/>
    </source>
</evidence>
<dbReference type="EMBL" id="JAVFHQ010000029">
    <property type="protein sequence ID" value="KAK4543823.1"/>
    <property type="molecule type" value="Genomic_DNA"/>
</dbReference>
<feature type="compositionally biased region" description="Gly residues" evidence="2">
    <location>
        <begin position="292"/>
        <end position="301"/>
    </location>
</feature>
<gene>
    <name evidence="3" type="ORF">LTR36_004856</name>
</gene>
<sequence>MSPLDIAASSHVNFETATSVKGRNKTAEKLNDTGRTSEDVDEVADNTYGSSELCESNSEFERGDVHGTLNITGGTIAPDLESCATSAAIQDKAKDATQVVGQAVVGEKTAEDEALEMSVMEQGMKADRWAAIRECAELLKLVRNIRQREKEYMRPLSSLYGFTVSNIGTTTSGSEIIGLYATIKNHVETIADLEGELAGEREKSNSMQEALINSAKKIAMLEEALEDSQNTTAQADAPVNNEQATASSNVTDVPTATVAATGAAYGSTEASTLQSRGSGNAGRSLGVRGSLGGGLRGGSVGGAVVSGAKQGGAEKKVEGRGGRRGRRGGFTGRGGRGATPQ</sequence>
<evidence type="ECO:0000313" key="4">
    <source>
        <dbReference type="Proteomes" id="UP001324427"/>
    </source>
</evidence>
<feature type="compositionally biased region" description="Basic and acidic residues" evidence="2">
    <location>
        <begin position="312"/>
        <end position="321"/>
    </location>
</feature>
<keyword evidence="4" id="KW-1185">Reference proteome</keyword>
<feature type="compositionally biased region" description="Polar residues" evidence="2">
    <location>
        <begin position="47"/>
        <end position="57"/>
    </location>
</feature>
<dbReference type="AlphaFoldDB" id="A0AAV9JFY8"/>
<dbReference type="Proteomes" id="UP001324427">
    <property type="component" value="Unassembled WGS sequence"/>
</dbReference>
<feature type="coiled-coil region" evidence="1">
    <location>
        <begin position="183"/>
        <end position="231"/>
    </location>
</feature>
<feature type="region of interest" description="Disordered" evidence="2">
    <location>
        <begin position="18"/>
        <end position="59"/>
    </location>
</feature>
<evidence type="ECO:0000256" key="2">
    <source>
        <dbReference type="SAM" id="MobiDB-lite"/>
    </source>
</evidence>
<feature type="compositionally biased region" description="Gly residues" evidence="2">
    <location>
        <begin position="328"/>
        <end position="341"/>
    </location>
</feature>